<dbReference type="STRING" id="1058.SAMN05421783_12068"/>
<gene>
    <name evidence="1" type="ORF">SAMN05421783_12068</name>
</gene>
<reference evidence="2" key="1">
    <citation type="submission" date="2016-10" db="EMBL/GenBank/DDBJ databases">
        <authorList>
            <person name="Varghese N."/>
            <person name="Submissions S."/>
        </authorList>
    </citation>
    <scope>NUCLEOTIDE SEQUENCE [LARGE SCALE GENOMIC DNA]</scope>
    <source>
        <strain evidence="2">DSM 217</strain>
    </source>
</reference>
<sequence>MILPLKCPRNAITRYLSVSALRLCLAVAFR</sequence>
<protein>
    <submittedName>
        <fullName evidence="1">Uncharacterized protein</fullName>
    </submittedName>
</protein>
<dbReference type="Proteomes" id="UP000198816">
    <property type="component" value="Unassembled WGS sequence"/>
</dbReference>
<organism evidence="1 2">
    <name type="scientific">Thiocapsa roseopersicina</name>
    <dbReference type="NCBI Taxonomy" id="1058"/>
    <lineage>
        <taxon>Bacteria</taxon>
        <taxon>Pseudomonadati</taxon>
        <taxon>Pseudomonadota</taxon>
        <taxon>Gammaproteobacteria</taxon>
        <taxon>Chromatiales</taxon>
        <taxon>Chromatiaceae</taxon>
        <taxon>Thiocapsa</taxon>
    </lineage>
</organism>
<keyword evidence="2" id="KW-1185">Reference proteome</keyword>
<proteinExistence type="predicted"/>
<evidence type="ECO:0000313" key="1">
    <source>
        <dbReference type="EMBL" id="SDX30849.1"/>
    </source>
</evidence>
<dbReference type="EMBL" id="FNNZ01000020">
    <property type="protein sequence ID" value="SDX30849.1"/>
    <property type="molecule type" value="Genomic_DNA"/>
</dbReference>
<name>A0A1H3APT3_THIRO</name>
<accession>A0A1H3APT3</accession>
<dbReference type="AlphaFoldDB" id="A0A1H3APT3"/>
<evidence type="ECO:0000313" key="2">
    <source>
        <dbReference type="Proteomes" id="UP000198816"/>
    </source>
</evidence>